<dbReference type="Proteomes" id="UP001196413">
    <property type="component" value="Unassembled WGS sequence"/>
</dbReference>
<evidence type="ECO:0000313" key="2">
    <source>
        <dbReference type="Proteomes" id="UP001196413"/>
    </source>
</evidence>
<protein>
    <submittedName>
        <fullName evidence="1">Uncharacterized protein</fullName>
    </submittedName>
</protein>
<evidence type="ECO:0000313" key="1">
    <source>
        <dbReference type="EMBL" id="KAJ1361490.1"/>
    </source>
</evidence>
<gene>
    <name evidence="1" type="ORF">KIN20_020753</name>
</gene>
<dbReference type="EMBL" id="JAHQIW010004210">
    <property type="protein sequence ID" value="KAJ1361490.1"/>
    <property type="molecule type" value="Genomic_DNA"/>
</dbReference>
<reference evidence="1" key="1">
    <citation type="submission" date="2021-06" db="EMBL/GenBank/DDBJ databases">
        <title>Parelaphostrongylus tenuis whole genome reference sequence.</title>
        <authorList>
            <person name="Garwood T.J."/>
            <person name="Larsen P.A."/>
            <person name="Fountain-Jones N.M."/>
            <person name="Garbe J.R."/>
            <person name="Macchietto M.G."/>
            <person name="Kania S.A."/>
            <person name="Gerhold R.W."/>
            <person name="Richards J.E."/>
            <person name="Wolf T.M."/>
        </authorList>
    </citation>
    <scope>NUCLEOTIDE SEQUENCE</scope>
    <source>
        <strain evidence="1">MNPRO001-30</strain>
        <tissue evidence="1">Meninges</tissue>
    </source>
</reference>
<dbReference type="AlphaFoldDB" id="A0AAD5MMY4"/>
<organism evidence="1 2">
    <name type="scientific">Parelaphostrongylus tenuis</name>
    <name type="common">Meningeal worm</name>
    <dbReference type="NCBI Taxonomy" id="148309"/>
    <lineage>
        <taxon>Eukaryota</taxon>
        <taxon>Metazoa</taxon>
        <taxon>Ecdysozoa</taxon>
        <taxon>Nematoda</taxon>
        <taxon>Chromadorea</taxon>
        <taxon>Rhabditida</taxon>
        <taxon>Rhabditina</taxon>
        <taxon>Rhabditomorpha</taxon>
        <taxon>Strongyloidea</taxon>
        <taxon>Metastrongylidae</taxon>
        <taxon>Parelaphostrongylus</taxon>
    </lineage>
</organism>
<comment type="caution">
    <text evidence="1">The sequence shown here is derived from an EMBL/GenBank/DDBJ whole genome shotgun (WGS) entry which is preliminary data.</text>
</comment>
<proteinExistence type="predicted"/>
<keyword evidence="2" id="KW-1185">Reference proteome</keyword>
<accession>A0AAD5MMY4</accession>
<sequence>MSLGARPESWPLTPIASPVTAAVSHLAAIHSLNLNRILGKTNSHSSSIRSQTLLGARLRLPPLLVLDYPGLSVL</sequence>
<name>A0AAD5MMY4_PARTN</name>